<protein>
    <recommendedName>
        <fullName evidence="3">DUF4258 domain-containing protein</fullName>
    </recommendedName>
</protein>
<proteinExistence type="predicted"/>
<dbReference type="RefSeq" id="WP_057637839.1">
    <property type="nucleotide sequence ID" value="NZ_LDJM01000020.1"/>
</dbReference>
<dbReference type="STRING" id="336566.ABB30_08305"/>
<evidence type="ECO:0000313" key="1">
    <source>
        <dbReference type="EMBL" id="KRG76961.1"/>
    </source>
</evidence>
<keyword evidence="2" id="KW-1185">Reference proteome</keyword>
<accession>A0A0R0DG09</accession>
<dbReference type="Proteomes" id="UP000050956">
    <property type="component" value="Unassembled WGS sequence"/>
</dbReference>
<gene>
    <name evidence="1" type="ORF">ABB30_08305</name>
</gene>
<organism evidence="1 2">
    <name type="scientific">Stenotrophomonas ginsengisoli</name>
    <dbReference type="NCBI Taxonomy" id="336566"/>
    <lineage>
        <taxon>Bacteria</taxon>
        <taxon>Pseudomonadati</taxon>
        <taxon>Pseudomonadota</taxon>
        <taxon>Gammaproteobacteria</taxon>
        <taxon>Lysobacterales</taxon>
        <taxon>Lysobacteraceae</taxon>
        <taxon>Stenotrophomonas</taxon>
    </lineage>
</organism>
<dbReference type="PATRIC" id="fig|336566.3.peg.1073"/>
<dbReference type="OrthoDB" id="5587990at2"/>
<name>A0A0R0DG09_9GAMM</name>
<dbReference type="AlphaFoldDB" id="A0A0R0DG09"/>
<comment type="caution">
    <text evidence="1">The sequence shown here is derived from an EMBL/GenBank/DDBJ whole genome shotgun (WGS) entry which is preliminary data.</text>
</comment>
<reference evidence="1 2" key="1">
    <citation type="submission" date="2015-05" db="EMBL/GenBank/DDBJ databases">
        <title>Genome sequencing and analysis of members of genus Stenotrophomonas.</title>
        <authorList>
            <person name="Patil P.P."/>
            <person name="Midha S."/>
            <person name="Patil P.B."/>
        </authorList>
    </citation>
    <scope>NUCLEOTIDE SEQUENCE [LARGE SCALE GENOMIC DNA]</scope>
    <source>
        <strain evidence="1 2">DSM 24757</strain>
    </source>
</reference>
<sequence>MNLTNHARKRMQQRAIPADFVELLGCFGIEISSRHGVDKLALPSREAKQLHRRIKALANRFDQLMDGYVVLTEDNTVVTTTHGERRRARSTRNAPTNH</sequence>
<dbReference type="EMBL" id="LDJM01000020">
    <property type="protein sequence ID" value="KRG76961.1"/>
    <property type="molecule type" value="Genomic_DNA"/>
</dbReference>
<evidence type="ECO:0000313" key="2">
    <source>
        <dbReference type="Proteomes" id="UP000050956"/>
    </source>
</evidence>
<evidence type="ECO:0008006" key="3">
    <source>
        <dbReference type="Google" id="ProtNLM"/>
    </source>
</evidence>